<dbReference type="PANTHER" id="PTHR31168:SF1">
    <property type="entry name" value="DUF599 FAMILY PROTEIN"/>
    <property type="match status" value="1"/>
</dbReference>
<comment type="caution">
    <text evidence="2">The sequence shown here is derived from an EMBL/GenBank/DDBJ whole genome shotgun (WGS) entry which is preliminary data.</text>
</comment>
<keyword evidence="1" id="KW-0812">Transmembrane</keyword>
<keyword evidence="1" id="KW-1133">Transmembrane helix</keyword>
<keyword evidence="1" id="KW-0472">Membrane</keyword>
<proteinExistence type="predicted"/>
<keyword evidence="3" id="KW-1185">Reference proteome</keyword>
<dbReference type="AlphaFoldDB" id="A0A1V8MA90"/>
<dbReference type="PANTHER" id="PTHR31168">
    <property type="entry name" value="OS02G0292800 PROTEIN"/>
    <property type="match status" value="1"/>
</dbReference>
<feature type="transmembrane region" description="Helical" evidence="1">
    <location>
        <begin position="76"/>
        <end position="95"/>
    </location>
</feature>
<evidence type="ECO:0000313" key="2">
    <source>
        <dbReference type="EMBL" id="OQK18412.1"/>
    </source>
</evidence>
<organism evidence="2 3">
    <name type="scientific">Methyloprofundus sedimenti</name>
    <dbReference type="NCBI Taxonomy" id="1420851"/>
    <lineage>
        <taxon>Bacteria</taxon>
        <taxon>Pseudomonadati</taxon>
        <taxon>Pseudomonadota</taxon>
        <taxon>Gammaproteobacteria</taxon>
        <taxon>Methylococcales</taxon>
        <taxon>Methylococcaceae</taxon>
        <taxon>Methyloprofundus</taxon>
    </lineage>
</organism>
<evidence type="ECO:0000256" key="1">
    <source>
        <dbReference type="SAM" id="Phobius"/>
    </source>
</evidence>
<dbReference type="RefSeq" id="WP_080523014.1">
    <property type="nucleotide sequence ID" value="NZ_LPUF01000001.1"/>
</dbReference>
<dbReference type="Proteomes" id="UP000191980">
    <property type="component" value="Unassembled WGS sequence"/>
</dbReference>
<dbReference type="OrthoDB" id="5768130at2"/>
<reference evidence="2 3" key="1">
    <citation type="submission" date="2015-12" db="EMBL/GenBank/DDBJ databases">
        <authorList>
            <person name="Shamseldin A."/>
            <person name="Moawad H."/>
            <person name="Abd El-Rahim W.M."/>
            <person name="Sadowsky M.J."/>
        </authorList>
    </citation>
    <scope>NUCLEOTIDE SEQUENCE [LARGE SCALE GENOMIC DNA]</scope>
    <source>
        <strain evidence="2 3">WF1</strain>
    </source>
</reference>
<protein>
    <recommendedName>
        <fullName evidence="4">DUF599 domain-containing protein</fullName>
    </recommendedName>
</protein>
<feature type="transmembrane region" description="Helical" evidence="1">
    <location>
        <begin position="12"/>
        <end position="29"/>
    </location>
</feature>
<accession>A0A1V8MA90</accession>
<evidence type="ECO:0008006" key="4">
    <source>
        <dbReference type="Google" id="ProtNLM"/>
    </source>
</evidence>
<dbReference type="InterPro" id="IPR006747">
    <property type="entry name" value="DUF599"/>
</dbReference>
<name>A0A1V8MA90_9GAMM</name>
<evidence type="ECO:0000313" key="3">
    <source>
        <dbReference type="Proteomes" id="UP000191980"/>
    </source>
</evidence>
<dbReference type="Pfam" id="PF04654">
    <property type="entry name" value="DUF599"/>
    <property type="match status" value="1"/>
</dbReference>
<sequence>MFSLYSSFAIDFFSFLICVVLIVSYHMFLRFKIKKNPAYTVQAVNAMARKIWVEHVMASDKDILAIQTLRNTTMSATFLASTAVLLIMGVLTLSSQDAHLNGVWHILNVIGDVPVSIWLTKLILLLLDLIVAFFSFAMSIRIYNHVGFLINVPLTLKNQVITPAYVATHLNRAGHFYSTGMRAYYFLVPLTFWLFGPYFMLTATVALLVALYYLDRAPQIKIERDID</sequence>
<gene>
    <name evidence="2" type="ORF">AU255_11515</name>
</gene>
<dbReference type="EMBL" id="LPUF01000001">
    <property type="protein sequence ID" value="OQK18412.1"/>
    <property type="molecule type" value="Genomic_DNA"/>
</dbReference>
<feature type="transmembrane region" description="Helical" evidence="1">
    <location>
        <begin position="115"/>
        <end position="136"/>
    </location>
</feature>
<feature type="transmembrane region" description="Helical" evidence="1">
    <location>
        <begin position="186"/>
        <end position="214"/>
    </location>
</feature>
<feature type="transmembrane region" description="Helical" evidence="1">
    <location>
        <begin position="148"/>
        <end position="166"/>
    </location>
</feature>